<reference evidence="1 2" key="1">
    <citation type="submission" date="2020-09" db="EMBL/GenBank/DDBJ databases">
        <title>De no assembly of potato wild relative species, Solanum commersonii.</title>
        <authorList>
            <person name="Cho K."/>
        </authorList>
    </citation>
    <scope>NUCLEOTIDE SEQUENCE [LARGE SCALE GENOMIC DNA]</scope>
    <source>
        <strain evidence="1">LZ3.2</strain>
        <tissue evidence="1">Leaf</tissue>
    </source>
</reference>
<organism evidence="1 2">
    <name type="scientific">Solanum commersonii</name>
    <name type="common">Commerson's wild potato</name>
    <name type="synonym">Commerson's nightshade</name>
    <dbReference type="NCBI Taxonomy" id="4109"/>
    <lineage>
        <taxon>Eukaryota</taxon>
        <taxon>Viridiplantae</taxon>
        <taxon>Streptophyta</taxon>
        <taxon>Embryophyta</taxon>
        <taxon>Tracheophyta</taxon>
        <taxon>Spermatophyta</taxon>
        <taxon>Magnoliopsida</taxon>
        <taxon>eudicotyledons</taxon>
        <taxon>Gunneridae</taxon>
        <taxon>Pentapetalae</taxon>
        <taxon>asterids</taxon>
        <taxon>lamiids</taxon>
        <taxon>Solanales</taxon>
        <taxon>Solanaceae</taxon>
        <taxon>Solanoideae</taxon>
        <taxon>Solaneae</taxon>
        <taxon>Solanum</taxon>
    </lineage>
</organism>
<dbReference type="Proteomes" id="UP000824120">
    <property type="component" value="Chromosome 10"/>
</dbReference>
<evidence type="ECO:0000313" key="2">
    <source>
        <dbReference type="Proteomes" id="UP000824120"/>
    </source>
</evidence>
<accession>A0A9J5WZ86</accession>
<keyword evidence="2" id="KW-1185">Reference proteome</keyword>
<proteinExistence type="predicted"/>
<name>A0A9J5WZ86_SOLCO</name>
<comment type="caution">
    <text evidence="1">The sequence shown here is derived from an EMBL/GenBank/DDBJ whole genome shotgun (WGS) entry which is preliminary data.</text>
</comment>
<dbReference type="EMBL" id="JACXVP010000010">
    <property type="protein sequence ID" value="KAG5580372.1"/>
    <property type="molecule type" value="Genomic_DNA"/>
</dbReference>
<gene>
    <name evidence="1" type="ORF">H5410_050999</name>
</gene>
<sequence>MRMQEIGQGVDNIIQHLFKYGGRRGGYGFRSSLNFSSNLDGFLHDLIQPEMKTSNISTCFLCDILDTIDFEMGLQQEILQKVYLLAHSRKFGHEIINLSNSDGHSIQLDVHLRKDFQGGIEFSSRHKCGGRGFKFHRVAASHPNQY</sequence>
<protein>
    <submittedName>
        <fullName evidence="1">Uncharacterized protein</fullName>
    </submittedName>
</protein>
<dbReference type="AlphaFoldDB" id="A0A9J5WZ86"/>
<evidence type="ECO:0000313" key="1">
    <source>
        <dbReference type="EMBL" id="KAG5580372.1"/>
    </source>
</evidence>